<dbReference type="InterPro" id="IPR050127">
    <property type="entry name" value="Serine_Proteases_S1"/>
</dbReference>
<dbReference type="Gene3D" id="2.40.10.10">
    <property type="entry name" value="Trypsin-like serine proteases"/>
    <property type="match status" value="1"/>
</dbReference>
<evidence type="ECO:0000256" key="1">
    <source>
        <dbReference type="ARBA" id="ARBA00022670"/>
    </source>
</evidence>
<keyword evidence="2 8" id="KW-0378">Hydrolase</keyword>
<dbReference type="Pfam" id="PF00089">
    <property type="entry name" value="Trypsin"/>
    <property type="match status" value="1"/>
</dbReference>
<dbReference type="STRING" id="7244.B4LZH5"/>
<dbReference type="InterPro" id="IPR001314">
    <property type="entry name" value="Peptidase_S1A"/>
</dbReference>
<dbReference type="KEGG" id="dvi:6629655"/>
<dbReference type="InterPro" id="IPR001254">
    <property type="entry name" value="Trypsin_dom"/>
</dbReference>
<evidence type="ECO:0000313" key="9">
    <source>
        <dbReference type="Proteomes" id="UP000008792"/>
    </source>
</evidence>
<name>B4LZH5_DROVI</name>
<dbReference type="eggNOG" id="KOG3627">
    <property type="taxonomic scope" value="Eukaryota"/>
</dbReference>
<keyword evidence="9" id="KW-1185">Reference proteome</keyword>
<dbReference type="EMBL" id="CH940650">
    <property type="protein sequence ID" value="EDW67114.2"/>
    <property type="molecule type" value="Genomic_DNA"/>
</dbReference>
<dbReference type="CDD" id="cd00190">
    <property type="entry name" value="Tryp_SPc"/>
    <property type="match status" value="1"/>
</dbReference>
<evidence type="ECO:0000256" key="3">
    <source>
        <dbReference type="ARBA" id="ARBA00022825"/>
    </source>
</evidence>
<dbReference type="OrthoDB" id="10059102at2759"/>
<feature type="domain" description="Peptidase S1" evidence="7">
    <location>
        <begin position="30"/>
        <end position="264"/>
    </location>
</feature>
<keyword evidence="1" id="KW-0645">Protease</keyword>
<keyword evidence="3" id="KW-0720">Serine protease</keyword>
<feature type="signal peptide" evidence="6">
    <location>
        <begin position="1"/>
        <end position="19"/>
    </location>
</feature>
<dbReference type="GO" id="GO:0006508">
    <property type="term" value="P:proteolysis"/>
    <property type="evidence" value="ECO:0007669"/>
    <property type="project" value="UniProtKB-KW"/>
</dbReference>
<dbReference type="InterPro" id="IPR043504">
    <property type="entry name" value="Peptidase_S1_PA_chymotrypsin"/>
</dbReference>
<dbReference type="InterPro" id="IPR009003">
    <property type="entry name" value="Peptidase_S1_PA"/>
</dbReference>
<dbReference type="MEROPS" id="S01.A21"/>
<dbReference type="AlphaFoldDB" id="B4LZH5"/>
<sequence>MFISQGLIIALVCLTAAAAAEQTVETHAKIVGGYPITIADVPYIVSIRVRYYHEKEFGLGHICGGALITERVVCSAAHCFAENGTIPVKYRGSENYVVVAGGSNLNEKDSFTQVYLVQEIIGHHKYYYPTLENDIALVFLNGLIPSKYPTIRPLPLAERPANQGTLCLISGWGNKYKQLRQAIVPVVPQNVCSIIYFFLPQTQMCAGWLRGGIDACKGDSGGPLVCGGHLTGIISWGVDCGRMFFPGVYTNISNFTDWIRSANSSLDYADFTLRSLHNQASRSHFSLKLYVVYSALLTAIIIQAD</sequence>
<feature type="chain" id="PRO_5006457539" description="Peptidase S1 domain-containing protein" evidence="6">
    <location>
        <begin position="20"/>
        <end position="305"/>
    </location>
</feature>
<dbReference type="InterPro" id="IPR033116">
    <property type="entry name" value="TRYPSIN_SER"/>
</dbReference>
<dbReference type="PANTHER" id="PTHR24264">
    <property type="entry name" value="TRYPSIN-RELATED"/>
    <property type="match status" value="1"/>
</dbReference>
<dbReference type="InParanoid" id="B4LZH5"/>
<organism evidence="8 9">
    <name type="scientific">Drosophila virilis</name>
    <name type="common">Fruit fly</name>
    <dbReference type="NCBI Taxonomy" id="7244"/>
    <lineage>
        <taxon>Eukaryota</taxon>
        <taxon>Metazoa</taxon>
        <taxon>Ecdysozoa</taxon>
        <taxon>Arthropoda</taxon>
        <taxon>Hexapoda</taxon>
        <taxon>Insecta</taxon>
        <taxon>Pterygota</taxon>
        <taxon>Neoptera</taxon>
        <taxon>Endopterygota</taxon>
        <taxon>Diptera</taxon>
        <taxon>Brachycera</taxon>
        <taxon>Muscomorpha</taxon>
        <taxon>Ephydroidea</taxon>
        <taxon>Drosophilidae</taxon>
        <taxon>Drosophila</taxon>
    </lineage>
</organism>
<proteinExistence type="inferred from homology"/>
<evidence type="ECO:0000256" key="6">
    <source>
        <dbReference type="SAM" id="SignalP"/>
    </source>
</evidence>
<accession>B4LZH5</accession>
<dbReference type="PROSITE" id="PS50240">
    <property type="entry name" value="TRYPSIN_DOM"/>
    <property type="match status" value="1"/>
</dbReference>
<evidence type="ECO:0000313" key="8">
    <source>
        <dbReference type="EMBL" id="EDW67114.2"/>
    </source>
</evidence>
<protein>
    <recommendedName>
        <fullName evidence="7">Peptidase S1 domain-containing protein</fullName>
    </recommendedName>
</protein>
<comment type="similarity">
    <text evidence="5">Belongs to the peptidase S1 family. CLIP subfamily.</text>
</comment>
<keyword evidence="6" id="KW-0732">Signal</keyword>
<dbReference type="PANTHER" id="PTHR24264:SF54">
    <property type="entry name" value="PEPTIDASE S1 DOMAIN-CONTAINING PROTEIN"/>
    <property type="match status" value="1"/>
</dbReference>
<dbReference type="Proteomes" id="UP000008792">
    <property type="component" value="Unassembled WGS sequence"/>
</dbReference>
<gene>
    <name evidence="8" type="primary">Dvir\GJ23977</name>
    <name evidence="8" type="ORF">Dvir_GJ23977</name>
</gene>
<evidence type="ECO:0000259" key="7">
    <source>
        <dbReference type="PROSITE" id="PS50240"/>
    </source>
</evidence>
<evidence type="ECO:0000256" key="2">
    <source>
        <dbReference type="ARBA" id="ARBA00022801"/>
    </source>
</evidence>
<evidence type="ECO:0000256" key="4">
    <source>
        <dbReference type="ARBA" id="ARBA00023157"/>
    </source>
</evidence>
<dbReference type="HOGENOM" id="CLU_006842_7_0_1"/>
<keyword evidence="4" id="KW-1015">Disulfide bond</keyword>
<dbReference type="PROSITE" id="PS00135">
    <property type="entry name" value="TRYPSIN_SER"/>
    <property type="match status" value="1"/>
</dbReference>
<dbReference type="FunFam" id="2.40.10.10:FF:000002">
    <property type="entry name" value="Transmembrane protease serine"/>
    <property type="match status" value="1"/>
</dbReference>
<dbReference type="GO" id="GO:0005615">
    <property type="term" value="C:extracellular space"/>
    <property type="evidence" value="ECO:0007669"/>
    <property type="project" value="TreeGrafter"/>
</dbReference>
<dbReference type="GO" id="GO:0004252">
    <property type="term" value="F:serine-type endopeptidase activity"/>
    <property type="evidence" value="ECO:0007669"/>
    <property type="project" value="InterPro"/>
</dbReference>
<evidence type="ECO:0000256" key="5">
    <source>
        <dbReference type="ARBA" id="ARBA00024195"/>
    </source>
</evidence>
<dbReference type="PRINTS" id="PR00722">
    <property type="entry name" value="CHYMOTRYPSIN"/>
</dbReference>
<dbReference type="SUPFAM" id="SSF50494">
    <property type="entry name" value="Trypsin-like serine proteases"/>
    <property type="match status" value="1"/>
</dbReference>
<reference evidence="8 9" key="1">
    <citation type="journal article" date="2007" name="Nature">
        <title>Evolution of genes and genomes on the Drosophila phylogeny.</title>
        <authorList>
            <consortium name="Drosophila 12 Genomes Consortium"/>
            <person name="Clark A.G."/>
            <person name="Eisen M.B."/>
            <person name="Smith D.R."/>
            <person name="Bergman C.M."/>
            <person name="Oliver B."/>
            <person name="Markow T.A."/>
            <person name="Kaufman T.C."/>
            <person name="Kellis M."/>
            <person name="Gelbart W."/>
            <person name="Iyer V.N."/>
            <person name="Pollard D.A."/>
            <person name="Sackton T.B."/>
            <person name="Larracuente A.M."/>
            <person name="Singh N.D."/>
            <person name="Abad J.P."/>
            <person name="Abt D.N."/>
            <person name="Adryan B."/>
            <person name="Aguade M."/>
            <person name="Akashi H."/>
            <person name="Anderson W.W."/>
            <person name="Aquadro C.F."/>
            <person name="Ardell D.H."/>
            <person name="Arguello R."/>
            <person name="Artieri C.G."/>
            <person name="Barbash D.A."/>
            <person name="Barker D."/>
            <person name="Barsanti P."/>
            <person name="Batterham P."/>
            <person name="Batzoglou S."/>
            <person name="Begun D."/>
            <person name="Bhutkar A."/>
            <person name="Blanco E."/>
            <person name="Bosak S.A."/>
            <person name="Bradley R.K."/>
            <person name="Brand A.D."/>
            <person name="Brent M.R."/>
            <person name="Brooks A.N."/>
            <person name="Brown R.H."/>
            <person name="Butlin R.K."/>
            <person name="Caggese C."/>
            <person name="Calvi B.R."/>
            <person name="Bernardo de Carvalho A."/>
            <person name="Caspi A."/>
            <person name="Castrezana S."/>
            <person name="Celniker S.E."/>
            <person name="Chang J.L."/>
            <person name="Chapple C."/>
            <person name="Chatterji S."/>
            <person name="Chinwalla A."/>
            <person name="Civetta A."/>
            <person name="Clifton S.W."/>
            <person name="Comeron J.M."/>
            <person name="Costello J.C."/>
            <person name="Coyne J.A."/>
            <person name="Daub J."/>
            <person name="David R.G."/>
            <person name="Delcher A.L."/>
            <person name="Delehaunty K."/>
            <person name="Do C.B."/>
            <person name="Ebling H."/>
            <person name="Edwards K."/>
            <person name="Eickbush T."/>
            <person name="Evans J.D."/>
            <person name="Filipski A."/>
            <person name="Findeiss S."/>
            <person name="Freyhult E."/>
            <person name="Fulton L."/>
            <person name="Fulton R."/>
            <person name="Garcia A.C."/>
            <person name="Gardiner A."/>
            <person name="Garfield D.A."/>
            <person name="Garvin B.E."/>
            <person name="Gibson G."/>
            <person name="Gilbert D."/>
            <person name="Gnerre S."/>
            <person name="Godfrey J."/>
            <person name="Good R."/>
            <person name="Gotea V."/>
            <person name="Gravely B."/>
            <person name="Greenberg A.J."/>
            <person name="Griffiths-Jones S."/>
            <person name="Gross S."/>
            <person name="Guigo R."/>
            <person name="Gustafson E.A."/>
            <person name="Haerty W."/>
            <person name="Hahn M.W."/>
            <person name="Halligan D.L."/>
            <person name="Halpern A.L."/>
            <person name="Halter G.M."/>
            <person name="Han M.V."/>
            <person name="Heger A."/>
            <person name="Hillier L."/>
            <person name="Hinrichs A.S."/>
            <person name="Holmes I."/>
            <person name="Hoskins R.A."/>
            <person name="Hubisz M.J."/>
            <person name="Hultmark D."/>
            <person name="Huntley M.A."/>
            <person name="Jaffe D.B."/>
            <person name="Jagadeeshan S."/>
            <person name="Jeck W.R."/>
            <person name="Johnson J."/>
            <person name="Jones C.D."/>
            <person name="Jordan W.C."/>
            <person name="Karpen G.H."/>
            <person name="Kataoka E."/>
            <person name="Keightley P.D."/>
            <person name="Kheradpour P."/>
            <person name="Kirkness E.F."/>
            <person name="Koerich L.B."/>
            <person name="Kristiansen K."/>
            <person name="Kudrna D."/>
            <person name="Kulathinal R.J."/>
            <person name="Kumar S."/>
            <person name="Kwok R."/>
            <person name="Lander E."/>
            <person name="Langley C.H."/>
            <person name="Lapoint R."/>
            <person name="Lazzaro B.P."/>
            <person name="Lee S.J."/>
            <person name="Levesque L."/>
            <person name="Li R."/>
            <person name="Lin C.F."/>
            <person name="Lin M.F."/>
            <person name="Lindblad-Toh K."/>
            <person name="Llopart A."/>
            <person name="Long M."/>
            <person name="Low L."/>
            <person name="Lozovsky E."/>
            <person name="Lu J."/>
            <person name="Luo M."/>
            <person name="Machado C.A."/>
            <person name="Makalowski W."/>
            <person name="Marzo M."/>
            <person name="Matsuda M."/>
            <person name="Matzkin L."/>
            <person name="McAllister B."/>
            <person name="McBride C.S."/>
            <person name="McKernan B."/>
            <person name="McKernan K."/>
            <person name="Mendez-Lago M."/>
            <person name="Minx P."/>
            <person name="Mollenhauer M.U."/>
            <person name="Montooth K."/>
            <person name="Mount S.M."/>
            <person name="Mu X."/>
            <person name="Myers E."/>
            <person name="Negre B."/>
            <person name="Newfeld S."/>
            <person name="Nielsen R."/>
            <person name="Noor M.A."/>
            <person name="O'Grady P."/>
            <person name="Pachter L."/>
            <person name="Papaceit M."/>
            <person name="Parisi M.J."/>
            <person name="Parisi M."/>
            <person name="Parts L."/>
            <person name="Pedersen J.S."/>
            <person name="Pesole G."/>
            <person name="Phillippy A.M."/>
            <person name="Ponting C.P."/>
            <person name="Pop M."/>
            <person name="Porcelli D."/>
            <person name="Powell J.R."/>
            <person name="Prohaska S."/>
            <person name="Pruitt K."/>
            <person name="Puig M."/>
            <person name="Quesneville H."/>
            <person name="Ram K.R."/>
            <person name="Rand D."/>
            <person name="Rasmussen M.D."/>
            <person name="Reed L.K."/>
            <person name="Reenan R."/>
            <person name="Reily A."/>
            <person name="Remington K.A."/>
            <person name="Rieger T.T."/>
            <person name="Ritchie M.G."/>
            <person name="Robin C."/>
            <person name="Rogers Y.H."/>
            <person name="Rohde C."/>
            <person name="Rozas J."/>
            <person name="Rubenfield M.J."/>
            <person name="Ruiz A."/>
            <person name="Russo S."/>
            <person name="Salzberg S.L."/>
            <person name="Sanchez-Gracia A."/>
            <person name="Saranga D.J."/>
            <person name="Sato H."/>
            <person name="Schaeffer S.W."/>
            <person name="Schatz M.C."/>
            <person name="Schlenke T."/>
            <person name="Schwartz R."/>
            <person name="Segarra C."/>
            <person name="Singh R.S."/>
            <person name="Sirot L."/>
            <person name="Sirota M."/>
            <person name="Sisneros N.B."/>
            <person name="Smith C.D."/>
            <person name="Smith T.F."/>
            <person name="Spieth J."/>
            <person name="Stage D.E."/>
            <person name="Stark A."/>
            <person name="Stephan W."/>
            <person name="Strausberg R.L."/>
            <person name="Strempel S."/>
            <person name="Sturgill D."/>
            <person name="Sutton G."/>
            <person name="Sutton G.G."/>
            <person name="Tao W."/>
            <person name="Teichmann S."/>
            <person name="Tobari Y.N."/>
            <person name="Tomimura Y."/>
            <person name="Tsolas J.M."/>
            <person name="Valente V.L."/>
            <person name="Venter E."/>
            <person name="Venter J.C."/>
            <person name="Vicario S."/>
            <person name="Vieira F.G."/>
            <person name="Vilella A.J."/>
            <person name="Villasante A."/>
            <person name="Walenz B."/>
            <person name="Wang J."/>
            <person name="Wasserman M."/>
            <person name="Watts T."/>
            <person name="Wilson D."/>
            <person name="Wilson R.K."/>
            <person name="Wing R.A."/>
            <person name="Wolfner M.F."/>
            <person name="Wong A."/>
            <person name="Wong G.K."/>
            <person name="Wu C.I."/>
            <person name="Wu G."/>
            <person name="Yamamoto D."/>
            <person name="Yang H.P."/>
            <person name="Yang S.P."/>
            <person name="Yorke J.A."/>
            <person name="Yoshida K."/>
            <person name="Zdobnov E."/>
            <person name="Zhang P."/>
            <person name="Zhang Y."/>
            <person name="Zimin A.V."/>
            <person name="Baldwin J."/>
            <person name="Abdouelleil A."/>
            <person name="Abdulkadir J."/>
            <person name="Abebe A."/>
            <person name="Abera B."/>
            <person name="Abreu J."/>
            <person name="Acer S.C."/>
            <person name="Aftuck L."/>
            <person name="Alexander A."/>
            <person name="An P."/>
            <person name="Anderson E."/>
            <person name="Anderson S."/>
            <person name="Arachi H."/>
            <person name="Azer M."/>
            <person name="Bachantsang P."/>
            <person name="Barry A."/>
            <person name="Bayul T."/>
            <person name="Berlin A."/>
            <person name="Bessette D."/>
            <person name="Bloom T."/>
            <person name="Blye J."/>
            <person name="Boguslavskiy L."/>
            <person name="Bonnet C."/>
            <person name="Boukhgalter B."/>
            <person name="Bourzgui I."/>
            <person name="Brown A."/>
            <person name="Cahill P."/>
            <person name="Channer S."/>
            <person name="Cheshatsang Y."/>
            <person name="Chuda L."/>
            <person name="Citroen M."/>
            <person name="Collymore A."/>
            <person name="Cooke P."/>
            <person name="Costello M."/>
            <person name="D'Aco K."/>
            <person name="Daza R."/>
            <person name="De Haan G."/>
            <person name="DeGray S."/>
            <person name="DeMaso C."/>
            <person name="Dhargay N."/>
            <person name="Dooley K."/>
            <person name="Dooley E."/>
            <person name="Doricent M."/>
            <person name="Dorje P."/>
            <person name="Dorjee K."/>
            <person name="Dupes A."/>
            <person name="Elong R."/>
            <person name="Falk J."/>
            <person name="Farina A."/>
            <person name="Faro S."/>
            <person name="Ferguson D."/>
            <person name="Fisher S."/>
            <person name="Foley C.D."/>
            <person name="Franke A."/>
            <person name="Friedrich D."/>
            <person name="Gadbois L."/>
            <person name="Gearin G."/>
            <person name="Gearin C.R."/>
            <person name="Giannoukos G."/>
            <person name="Goode T."/>
            <person name="Graham J."/>
            <person name="Grandbois E."/>
            <person name="Grewal S."/>
            <person name="Gyaltsen K."/>
            <person name="Hafez N."/>
            <person name="Hagos B."/>
            <person name="Hall J."/>
            <person name="Henson C."/>
            <person name="Hollinger A."/>
            <person name="Honan T."/>
            <person name="Huard M.D."/>
            <person name="Hughes L."/>
            <person name="Hurhula B."/>
            <person name="Husby M.E."/>
            <person name="Kamat A."/>
            <person name="Kanga B."/>
            <person name="Kashin S."/>
            <person name="Khazanovich D."/>
            <person name="Kisner P."/>
            <person name="Lance K."/>
            <person name="Lara M."/>
            <person name="Lee W."/>
            <person name="Lennon N."/>
            <person name="Letendre F."/>
            <person name="LeVine R."/>
            <person name="Lipovsky A."/>
            <person name="Liu X."/>
            <person name="Liu J."/>
            <person name="Liu S."/>
            <person name="Lokyitsang T."/>
            <person name="Lokyitsang Y."/>
            <person name="Lubonja R."/>
            <person name="Lui A."/>
            <person name="MacDonald P."/>
            <person name="Magnisalis V."/>
            <person name="Maru K."/>
            <person name="Matthews C."/>
            <person name="McCusker W."/>
            <person name="McDonough S."/>
            <person name="Mehta T."/>
            <person name="Meldrim J."/>
            <person name="Meneus L."/>
            <person name="Mihai O."/>
            <person name="Mihalev A."/>
            <person name="Mihova T."/>
            <person name="Mittelman R."/>
            <person name="Mlenga V."/>
            <person name="Montmayeur A."/>
            <person name="Mulrain L."/>
            <person name="Navidi A."/>
            <person name="Naylor J."/>
            <person name="Negash T."/>
            <person name="Nguyen T."/>
            <person name="Nguyen N."/>
            <person name="Nicol R."/>
            <person name="Norbu C."/>
            <person name="Norbu N."/>
            <person name="Novod N."/>
            <person name="O'Neill B."/>
            <person name="Osman S."/>
            <person name="Markiewicz E."/>
            <person name="Oyono O.L."/>
            <person name="Patti C."/>
            <person name="Phunkhang P."/>
            <person name="Pierre F."/>
            <person name="Priest M."/>
            <person name="Raghuraman S."/>
            <person name="Rege F."/>
            <person name="Reyes R."/>
            <person name="Rise C."/>
            <person name="Rogov P."/>
            <person name="Ross K."/>
            <person name="Ryan E."/>
            <person name="Settipalli S."/>
            <person name="Shea T."/>
            <person name="Sherpa N."/>
            <person name="Shi L."/>
            <person name="Shih D."/>
            <person name="Sparrow T."/>
            <person name="Spaulding J."/>
            <person name="Stalker J."/>
            <person name="Stange-Thomann N."/>
            <person name="Stavropoulos S."/>
            <person name="Stone C."/>
            <person name="Strader C."/>
            <person name="Tesfaye S."/>
            <person name="Thomson T."/>
            <person name="Thoulutsang Y."/>
            <person name="Thoulutsang D."/>
            <person name="Topham K."/>
            <person name="Topping I."/>
            <person name="Tsamla T."/>
            <person name="Vassiliev H."/>
            <person name="Vo A."/>
            <person name="Wangchuk T."/>
            <person name="Wangdi T."/>
            <person name="Weiand M."/>
            <person name="Wilkinson J."/>
            <person name="Wilson A."/>
            <person name="Yadav S."/>
            <person name="Young G."/>
            <person name="Yu Q."/>
            <person name="Zembek L."/>
            <person name="Zhong D."/>
            <person name="Zimmer A."/>
            <person name="Zwirko Z."/>
            <person name="Jaffe D.B."/>
            <person name="Alvarez P."/>
            <person name="Brockman W."/>
            <person name="Butler J."/>
            <person name="Chin C."/>
            <person name="Gnerre S."/>
            <person name="Grabherr M."/>
            <person name="Kleber M."/>
            <person name="Mauceli E."/>
            <person name="MacCallum I."/>
        </authorList>
    </citation>
    <scope>NUCLEOTIDE SEQUENCE [LARGE SCALE GENOMIC DNA]</scope>
    <source>
        <strain evidence="9">Tucson 15010-1051.87</strain>
    </source>
</reference>
<dbReference type="SMART" id="SM00020">
    <property type="entry name" value="Tryp_SPc"/>
    <property type="match status" value="1"/>
</dbReference>